<reference evidence="1" key="2">
    <citation type="journal article" date="2015" name="Data Brief">
        <title>Shoot transcriptome of the giant reed, Arundo donax.</title>
        <authorList>
            <person name="Barrero R.A."/>
            <person name="Guerrero F.D."/>
            <person name="Moolhuijzen P."/>
            <person name="Goolsby J.A."/>
            <person name="Tidwell J."/>
            <person name="Bellgard S.E."/>
            <person name="Bellgard M.I."/>
        </authorList>
    </citation>
    <scope>NUCLEOTIDE SEQUENCE</scope>
    <source>
        <tissue evidence="1">Shoot tissue taken approximately 20 cm above the soil surface</tissue>
    </source>
</reference>
<dbReference type="AlphaFoldDB" id="A0A0A8XQM2"/>
<accession>A0A0A8XQM2</accession>
<organism evidence="1">
    <name type="scientific">Arundo donax</name>
    <name type="common">Giant reed</name>
    <name type="synonym">Donax arundinaceus</name>
    <dbReference type="NCBI Taxonomy" id="35708"/>
    <lineage>
        <taxon>Eukaryota</taxon>
        <taxon>Viridiplantae</taxon>
        <taxon>Streptophyta</taxon>
        <taxon>Embryophyta</taxon>
        <taxon>Tracheophyta</taxon>
        <taxon>Spermatophyta</taxon>
        <taxon>Magnoliopsida</taxon>
        <taxon>Liliopsida</taxon>
        <taxon>Poales</taxon>
        <taxon>Poaceae</taxon>
        <taxon>PACMAD clade</taxon>
        <taxon>Arundinoideae</taxon>
        <taxon>Arundineae</taxon>
        <taxon>Arundo</taxon>
    </lineage>
</organism>
<evidence type="ECO:0000313" key="1">
    <source>
        <dbReference type="EMBL" id="JAD15008.1"/>
    </source>
</evidence>
<sequence>MYGELPLIILRRDLVAPCNSHSVLMRTPVHREGKSTVISRFATRSIKKPLPILSDGVAHHDVAPVLTVHQAHQPSRRGYRPVALLNAREVESIPLAEARIIDKT</sequence>
<name>A0A0A8XQM2_ARUDO</name>
<dbReference type="EMBL" id="GBRH01282887">
    <property type="protein sequence ID" value="JAD15008.1"/>
    <property type="molecule type" value="Transcribed_RNA"/>
</dbReference>
<proteinExistence type="predicted"/>
<reference evidence="1" key="1">
    <citation type="submission" date="2014-09" db="EMBL/GenBank/DDBJ databases">
        <authorList>
            <person name="Magalhaes I.L.F."/>
            <person name="Oliveira U."/>
            <person name="Santos F.R."/>
            <person name="Vidigal T.H.D.A."/>
            <person name="Brescovit A.D."/>
            <person name="Santos A.J."/>
        </authorList>
    </citation>
    <scope>NUCLEOTIDE SEQUENCE</scope>
    <source>
        <tissue evidence="1">Shoot tissue taken approximately 20 cm above the soil surface</tissue>
    </source>
</reference>
<protein>
    <submittedName>
        <fullName evidence="1">Uncharacterized protein</fullName>
    </submittedName>
</protein>